<comment type="caution">
    <text evidence="3">The sequence shown here is derived from an EMBL/GenBank/DDBJ whole genome shotgun (WGS) entry which is preliminary data.</text>
</comment>
<evidence type="ECO:0000256" key="1">
    <source>
        <dbReference type="SAM" id="MobiDB-lite"/>
    </source>
</evidence>
<accession>A0A8H7RZG9</accession>
<keyword evidence="2" id="KW-1133">Transmembrane helix</keyword>
<evidence type="ECO:0000256" key="2">
    <source>
        <dbReference type="SAM" id="Phobius"/>
    </source>
</evidence>
<gene>
    <name evidence="3" type="ORF">INT45_000811</name>
</gene>
<keyword evidence="4" id="KW-1185">Reference proteome</keyword>
<reference evidence="3 4" key="1">
    <citation type="submission" date="2020-12" db="EMBL/GenBank/DDBJ databases">
        <title>Metabolic potential, ecology and presence of endohyphal bacteria is reflected in genomic diversity of Mucoromycotina.</title>
        <authorList>
            <person name="Muszewska A."/>
            <person name="Okrasinska A."/>
            <person name="Steczkiewicz K."/>
            <person name="Drgas O."/>
            <person name="Orlowska M."/>
            <person name="Perlinska-Lenart U."/>
            <person name="Aleksandrzak-Piekarczyk T."/>
            <person name="Szatraj K."/>
            <person name="Zielenkiewicz U."/>
            <person name="Pilsyk S."/>
            <person name="Malc E."/>
            <person name="Mieczkowski P."/>
            <person name="Kruszewska J.S."/>
            <person name="Biernat P."/>
            <person name="Pawlowska J."/>
        </authorList>
    </citation>
    <scope>NUCLEOTIDE SEQUENCE [LARGE SCALE GENOMIC DNA]</scope>
    <source>
        <strain evidence="3 4">CBS 142.35</strain>
    </source>
</reference>
<dbReference type="EMBL" id="JAEPRB010000218">
    <property type="protein sequence ID" value="KAG2218638.1"/>
    <property type="molecule type" value="Genomic_DNA"/>
</dbReference>
<feature type="region of interest" description="Disordered" evidence="1">
    <location>
        <begin position="1"/>
        <end position="25"/>
    </location>
</feature>
<sequence>MWSSPTKQYQDPRTSSCPSFKPPDPTYTNQKAYDIFPPDAPPDYYYYINSNGTNTPSRSSTVIGDESCSGSSFGSTIKGKGVGGGVGVIGGLYSEHMITMTSTPPQQQSAWLKSRRQFSARGRIILGTFGMIVFLLILAGLVVWIGNAFILPQVPYTTKYSQNTKHMNTSIEDPI</sequence>
<keyword evidence="2" id="KW-0812">Transmembrane</keyword>
<name>A0A8H7RZG9_9FUNG</name>
<evidence type="ECO:0000313" key="3">
    <source>
        <dbReference type="EMBL" id="KAG2218638.1"/>
    </source>
</evidence>
<dbReference type="Proteomes" id="UP000646827">
    <property type="component" value="Unassembled WGS sequence"/>
</dbReference>
<evidence type="ECO:0000313" key="4">
    <source>
        <dbReference type="Proteomes" id="UP000646827"/>
    </source>
</evidence>
<feature type="transmembrane region" description="Helical" evidence="2">
    <location>
        <begin position="124"/>
        <end position="146"/>
    </location>
</feature>
<keyword evidence="2" id="KW-0472">Membrane</keyword>
<dbReference type="AlphaFoldDB" id="A0A8H7RZG9"/>
<dbReference type="OrthoDB" id="2268699at2759"/>
<protein>
    <submittedName>
        <fullName evidence="3">Uncharacterized protein</fullName>
    </submittedName>
</protein>
<organism evidence="3 4">
    <name type="scientific">Circinella minor</name>
    <dbReference type="NCBI Taxonomy" id="1195481"/>
    <lineage>
        <taxon>Eukaryota</taxon>
        <taxon>Fungi</taxon>
        <taxon>Fungi incertae sedis</taxon>
        <taxon>Mucoromycota</taxon>
        <taxon>Mucoromycotina</taxon>
        <taxon>Mucoromycetes</taxon>
        <taxon>Mucorales</taxon>
        <taxon>Lichtheimiaceae</taxon>
        <taxon>Circinella</taxon>
    </lineage>
</organism>
<feature type="compositionally biased region" description="Polar residues" evidence="1">
    <location>
        <begin position="1"/>
        <end position="18"/>
    </location>
</feature>
<proteinExistence type="predicted"/>